<evidence type="ECO:0000313" key="4">
    <source>
        <dbReference type="EMBL" id="WKN38269.1"/>
    </source>
</evidence>
<keyword evidence="1 2" id="KW-0238">DNA-binding</keyword>
<accession>A0AA49GQX5</accession>
<reference evidence="4" key="1">
    <citation type="journal article" date="2023" name="Comput. Struct. Biotechnol. J.">
        <title>Discovery of a novel marine Bacteroidetes with a rich repertoire of carbohydrate-active enzymes.</title>
        <authorList>
            <person name="Chen B."/>
            <person name="Liu G."/>
            <person name="Chen Q."/>
            <person name="Wang H."/>
            <person name="Liu L."/>
            <person name="Tang K."/>
        </authorList>
    </citation>
    <scope>NUCLEOTIDE SEQUENCE</scope>
    <source>
        <strain evidence="4">TK19036</strain>
    </source>
</reference>
<reference evidence="4" key="2">
    <citation type="journal article" date="2024" name="Antonie Van Leeuwenhoek">
        <title>Roseihalotalea indica gen. nov., sp. nov., a halophilic Bacteroidetes from mesopelagic Southwest Indian Ocean with higher carbohydrate metabolic potential.</title>
        <authorList>
            <person name="Chen B."/>
            <person name="Zhang M."/>
            <person name="Lin D."/>
            <person name="Ye J."/>
            <person name="Tang K."/>
        </authorList>
    </citation>
    <scope>NUCLEOTIDE SEQUENCE</scope>
    <source>
        <strain evidence="4">TK19036</strain>
    </source>
</reference>
<dbReference type="InterPro" id="IPR009057">
    <property type="entry name" value="Homeodomain-like_sf"/>
</dbReference>
<evidence type="ECO:0000256" key="1">
    <source>
        <dbReference type="ARBA" id="ARBA00023125"/>
    </source>
</evidence>
<proteinExistence type="predicted"/>
<feature type="DNA-binding region" description="H-T-H motif" evidence="2">
    <location>
        <begin position="23"/>
        <end position="42"/>
    </location>
</feature>
<evidence type="ECO:0000259" key="3">
    <source>
        <dbReference type="PROSITE" id="PS50977"/>
    </source>
</evidence>
<name>A0AA49GQX5_9BACT</name>
<dbReference type="Pfam" id="PF00440">
    <property type="entry name" value="TetR_N"/>
    <property type="match status" value="1"/>
</dbReference>
<dbReference type="Gene3D" id="1.10.357.10">
    <property type="entry name" value="Tetracycline Repressor, domain 2"/>
    <property type="match status" value="1"/>
</dbReference>
<dbReference type="GO" id="GO:0003677">
    <property type="term" value="F:DNA binding"/>
    <property type="evidence" value="ECO:0007669"/>
    <property type="project" value="UniProtKB-UniRule"/>
</dbReference>
<organism evidence="4">
    <name type="scientific">Roseihalotalea indica</name>
    <dbReference type="NCBI Taxonomy" id="2867963"/>
    <lineage>
        <taxon>Bacteria</taxon>
        <taxon>Pseudomonadati</taxon>
        <taxon>Bacteroidota</taxon>
        <taxon>Cytophagia</taxon>
        <taxon>Cytophagales</taxon>
        <taxon>Catalimonadaceae</taxon>
        <taxon>Roseihalotalea</taxon>
    </lineage>
</organism>
<dbReference type="SUPFAM" id="SSF46689">
    <property type="entry name" value="Homeodomain-like"/>
    <property type="match status" value="1"/>
</dbReference>
<dbReference type="AlphaFoldDB" id="A0AA49GQX5"/>
<evidence type="ECO:0000256" key="2">
    <source>
        <dbReference type="PROSITE-ProRule" id="PRU00335"/>
    </source>
</evidence>
<gene>
    <name evidence="4" type="ORF">K4G66_06085</name>
</gene>
<dbReference type="InterPro" id="IPR001647">
    <property type="entry name" value="HTH_TetR"/>
</dbReference>
<protein>
    <submittedName>
        <fullName evidence="4">TetR/AcrR family transcriptional regulator</fullName>
    </submittedName>
</protein>
<dbReference type="PROSITE" id="PS50977">
    <property type="entry name" value="HTH_TETR_2"/>
    <property type="match status" value="1"/>
</dbReference>
<feature type="domain" description="HTH tetR-type" evidence="3">
    <location>
        <begin position="2"/>
        <end position="60"/>
    </location>
</feature>
<dbReference type="EMBL" id="CP120682">
    <property type="protein sequence ID" value="WKN38269.1"/>
    <property type="molecule type" value="Genomic_DNA"/>
</dbReference>
<sequence length="187" mass="21315">MKDTKQLIIDAAIPCFNRDESVTLEIIAASAGVSRRTLHRYFNDRQELIECCKEEMLLTCNTAMLNAYHSSDKPLVKLEQMLYAAVDSGSKYSFLKKLYQRSNYAELDTEKAFEYDDVKSRWFRLVAQLQAEGIISHHLTIPWIFNLFGGIIDATITALESGDVAPNDIKKFSWFSFKGSIGIKNEN</sequence>